<proteinExistence type="predicted"/>
<dbReference type="AlphaFoldDB" id="A0A644YWB8"/>
<dbReference type="EMBL" id="VSSQ01005876">
    <property type="protein sequence ID" value="MPM30743.1"/>
    <property type="molecule type" value="Genomic_DNA"/>
</dbReference>
<accession>A0A644YWB8</accession>
<gene>
    <name evidence="1" type="ORF">SDC9_77293</name>
</gene>
<name>A0A644YWB8_9ZZZZ</name>
<sequence length="302" mass="34263">MEPGHHISRDLGNGRRHLGIGILISPAERHKAVFSFHFLGIGEIDRKFFGDLLSNGIAANRNRPQENTAAVDKNQIRAAPSHVEDHIAAIFPHHIGLGGIVNRSRRDLHRQHLQPRIEQRRANRGNQFVLDRYKQRLELLDRIHGFFGALARFRLLVFGLDFKVFDVLDQLVIPDHLVQRIGHRLFGFRFNHLGGAGTVSAQRRQFAQTLEGMKARNGQPHLGGLELILGHQFPECAVERFRKTAVIQLLGEFLDRIAFQGNGIAGPADGKFRHFDAGTADVDCKNRIFLQHILRFFSRSRC</sequence>
<organism evidence="1">
    <name type="scientific">bioreactor metagenome</name>
    <dbReference type="NCBI Taxonomy" id="1076179"/>
    <lineage>
        <taxon>unclassified sequences</taxon>
        <taxon>metagenomes</taxon>
        <taxon>ecological metagenomes</taxon>
    </lineage>
</organism>
<comment type="caution">
    <text evidence="1">The sequence shown here is derived from an EMBL/GenBank/DDBJ whole genome shotgun (WGS) entry which is preliminary data.</text>
</comment>
<evidence type="ECO:0000313" key="1">
    <source>
        <dbReference type="EMBL" id="MPM30743.1"/>
    </source>
</evidence>
<reference evidence="1" key="1">
    <citation type="submission" date="2019-08" db="EMBL/GenBank/DDBJ databases">
        <authorList>
            <person name="Kucharzyk K."/>
            <person name="Murdoch R.W."/>
            <person name="Higgins S."/>
            <person name="Loffler F."/>
        </authorList>
    </citation>
    <scope>NUCLEOTIDE SEQUENCE</scope>
</reference>
<protein>
    <submittedName>
        <fullName evidence="1">Uncharacterized protein</fullName>
    </submittedName>
</protein>